<dbReference type="KEGG" id="sri:SELR_pSRC600010"/>
<dbReference type="GeneID" id="61463083"/>
<protein>
    <submittedName>
        <fullName evidence="3">Putative initiator Rep protein</fullName>
    </submittedName>
</protein>
<dbReference type="OrthoDB" id="1661155at2"/>
<geneLocation type="plasmid" evidence="3 4">
    <name>pSRC6</name>
</geneLocation>
<name>I0GVG6_SELRL</name>
<dbReference type="InterPro" id="IPR000525">
    <property type="entry name" value="Initiator_Rep_WH1"/>
</dbReference>
<dbReference type="SUPFAM" id="SSF46785">
    <property type="entry name" value="Winged helix' DNA-binding domain"/>
    <property type="match status" value="2"/>
</dbReference>
<dbReference type="GO" id="GO:0006270">
    <property type="term" value="P:DNA replication initiation"/>
    <property type="evidence" value="ECO:0007669"/>
    <property type="project" value="InterPro"/>
</dbReference>
<dbReference type="InterPro" id="IPR036390">
    <property type="entry name" value="WH_DNA-bd_sf"/>
</dbReference>
<gene>
    <name evidence="3" type="primary">rep</name>
    <name evidence="3" type="ordered locus">SELR_pSRC600010</name>
</gene>
<feature type="domain" description="Initiator Rep protein WH1" evidence="2">
    <location>
        <begin position="11"/>
        <end position="161"/>
    </location>
</feature>
<evidence type="ECO:0000313" key="4">
    <source>
        <dbReference type="Proteomes" id="UP000007887"/>
    </source>
</evidence>
<dbReference type="Proteomes" id="UP000007887">
    <property type="component" value="Plasmid pSRC6"/>
</dbReference>
<dbReference type="HOGENOM" id="CLU_672485_0_0_9"/>
<dbReference type="AlphaFoldDB" id="I0GVG6"/>
<dbReference type="EMBL" id="AP012295">
    <property type="protein sequence ID" value="BAL84753.1"/>
    <property type="molecule type" value="Genomic_DNA"/>
</dbReference>
<dbReference type="GO" id="GO:0003887">
    <property type="term" value="F:DNA-directed DNA polymerase activity"/>
    <property type="evidence" value="ECO:0007669"/>
    <property type="project" value="InterPro"/>
</dbReference>
<keyword evidence="3" id="KW-0614">Plasmid</keyword>
<comment type="similarity">
    <text evidence="1">Belongs to the initiator RepB protein family.</text>
</comment>
<dbReference type="Pfam" id="PF01051">
    <property type="entry name" value="Rep3_N"/>
    <property type="match status" value="1"/>
</dbReference>
<sequence length="408" mass="47286">MSEELDERRPIIYQSNPLVEGRQPFGAIEMRLFLLALQHVNPHVSKNDKFYDEAFKDLRLSPGQVKKVFGHGEYLNRLESICDGMAEKVVTLRDSDGGFTKYPIFGRIKYRPEDGLLIKFNEDMRPLILDILESGRGYTKLDAKQLFGLHSAYAVRLLELMLQYRGMMQNNIITRNIAIEDLRFLMNIEDGKYKHVGSFVQTVIETPINDINQSTEYNISYEKVRNGRKIIGFIFSLDCSEVTASQDVQRNIQLEMTPSKKERHGLSIKVVTQLTTLCGSNEEFEKRMEHALKLAEQRKPENLQGFLYNAIKENYRQQDLDTQAAIERELTAIKENNEWEQVAKKLFGGEVAIDESKEEIPFDKKNKIEAAIVKVICKELRDRKLSFTSRSRLEDHNMSVERFLELYA</sequence>
<proteinExistence type="inferred from homology"/>
<accession>I0GVG6</accession>
<evidence type="ECO:0000313" key="3">
    <source>
        <dbReference type="EMBL" id="BAL84753.1"/>
    </source>
</evidence>
<organism evidence="3 4">
    <name type="scientific">Selenomonas ruminantium subsp. lactilytica (strain NBRC 103574 / TAM6421)</name>
    <dbReference type="NCBI Taxonomy" id="927704"/>
    <lineage>
        <taxon>Bacteria</taxon>
        <taxon>Bacillati</taxon>
        <taxon>Bacillota</taxon>
        <taxon>Negativicutes</taxon>
        <taxon>Selenomonadales</taxon>
        <taxon>Selenomonadaceae</taxon>
        <taxon>Selenomonas</taxon>
    </lineage>
</organism>
<evidence type="ECO:0000259" key="2">
    <source>
        <dbReference type="Pfam" id="PF01051"/>
    </source>
</evidence>
<dbReference type="RefSeq" id="WP_014426053.1">
    <property type="nucleotide sequence ID" value="NC_017070.1"/>
</dbReference>
<dbReference type="Gene3D" id="1.10.10.10">
    <property type="entry name" value="Winged helix-like DNA-binding domain superfamily/Winged helix DNA-binding domain"/>
    <property type="match status" value="2"/>
</dbReference>
<evidence type="ECO:0000256" key="1">
    <source>
        <dbReference type="ARBA" id="ARBA00038283"/>
    </source>
</evidence>
<dbReference type="PATRIC" id="fig|927704.6.peg.3564"/>
<reference evidence="3 4" key="1">
    <citation type="submission" date="2011-10" db="EMBL/GenBank/DDBJ databases">
        <title>Whole genome sequence of Selenomonas ruminantium subsp. lactilytica TAM6421.</title>
        <authorList>
            <person name="Oguchi A."/>
            <person name="Ankai A."/>
            <person name="Kaneko J."/>
            <person name="Yamada-Narita S."/>
            <person name="Fukui S."/>
            <person name="Takahashi M."/>
            <person name="Onodera T."/>
            <person name="Kojima S."/>
            <person name="Fushimi T."/>
            <person name="Abe N."/>
            <person name="Kamio Y."/>
            <person name="Yamazaki S."/>
            <person name="Fujita N."/>
        </authorList>
    </citation>
    <scope>NUCLEOTIDE SEQUENCE [LARGE SCALE GENOMIC DNA]</scope>
    <source>
        <strain evidence="4">NBRC 103574 / TAM6421</strain>
        <plasmid evidence="3 4">pSRC6</plasmid>
    </source>
</reference>
<dbReference type="InterPro" id="IPR036388">
    <property type="entry name" value="WH-like_DNA-bd_sf"/>
</dbReference>
<dbReference type="Pfam" id="PF21205">
    <property type="entry name" value="Rep3_C"/>
    <property type="match status" value="1"/>
</dbReference>